<dbReference type="InterPro" id="IPR032675">
    <property type="entry name" value="LRR_dom_sf"/>
</dbReference>
<dbReference type="PANTHER" id="PTHR36766:SF45">
    <property type="entry name" value="NB-ARC DOMAIN-CONTAINING PROTEIN"/>
    <property type="match status" value="1"/>
</dbReference>
<dbReference type="InterPro" id="IPR058922">
    <property type="entry name" value="WHD_DRP"/>
</dbReference>
<evidence type="ECO:0000259" key="10">
    <source>
        <dbReference type="Pfam" id="PF23598"/>
    </source>
</evidence>
<dbReference type="FunFam" id="3.40.50.300:FF:001091">
    <property type="entry name" value="Probable disease resistance protein At1g61300"/>
    <property type="match status" value="1"/>
</dbReference>
<evidence type="ECO:0000256" key="3">
    <source>
        <dbReference type="ARBA" id="ARBA00022737"/>
    </source>
</evidence>
<accession>A0ABD2TQL3</accession>
<dbReference type="Gene3D" id="3.80.10.10">
    <property type="entry name" value="Ribonuclease Inhibitor"/>
    <property type="match status" value="1"/>
</dbReference>
<feature type="domain" description="Disease resistance protein winged helix" evidence="9">
    <location>
        <begin position="456"/>
        <end position="529"/>
    </location>
</feature>
<dbReference type="Pfam" id="PF18052">
    <property type="entry name" value="Rx_N"/>
    <property type="match status" value="1"/>
</dbReference>
<sequence length="938" mass="107193">MAEVLVSIVLEQLGTFIVEQVKEHVKEQVEELKMAIGIKKEIENLSLKLKMIRAALDDAERRRVKDIYVKHWLEVLEIFSYDADNVLDEWRTRILQQQIERDESVADAGSGAAVSIPKKKVSCFSLSCCFTFKKLEVNRDIVRKIKELDVKLEEIVRDKDQFNFVVNATGGGGSVSDQDAFRRVMSTGIVDELEVHGRDSDKDVVMRKLLESSDQESVPLVVSVVGTGGIGKTTLAQLAYSDEELKGHFDKRIWICVSDPFDEVKVAKAILEGLTKSSPNLSEFHMLLERIQECVSKKRFFLVLDDVWSEDNRKWEPLKNSLKNGAPGSRILVTSRSERVVGMMDSSYMHRLGQLSDSDCWALFSRIAFSGRSNEDRENLEDIGRRIVQKCKGLPLAAKAMGSFLRFKVTEQEWQTVLDSQIWEQEEVTLDLFPHFYLSYNDLLPILKRCFSYCAIFPKDTVINVDKLVRIWMAQGYLSTVENNQQEVRGREYFMNLAMRSFFQELETDDKNTSVIISCKMHDVVHDFAQLISKNDCYSITGTESTEKVLSVHHLCWERTDSTVTPVSVCDVERIRSLFAEHLLAKELTHDLVKGLKCLRVLNLHGCGIQELPQEIGNLFHLRYIDLSSSQVQNLPEAICRLCNLQTLDLQGCKRLSRLPQHIGRLINLRHLITTDTPKLESFPQDIGNLTQLRTLSDFVVGKGSSKLGYIGKLNQLQGYVSIHVIDSLNAAEDVVEAQNAALRMKPYIKELRLNFYWASEVSMDVMEALIPPPNLRFLIINGYRGTQFPTWITLSLNNLRVLTLSECFNCTFLPPLGKLPFLEILWIRLMDELKHVGNEFLGLPGTINTFPKLKKLRFSYCSEWEEWTDIKPEVGFSVMPSLKELELNCCEKLNSLPYCLLQRVSSLESLKIKMCPCLELDWTEITHIQNIETDDGM</sequence>
<keyword evidence="6" id="KW-0067">ATP-binding</keyword>
<name>A0ABD2TQL3_9SOLN</name>
<reference evidence="11 12" key="1">
    <citation type="submission" date="2024-05" db="EMBL/GenBank/DDBJ databases">
        <title>De novo assembly of an allotetraploid wild potato.</title>
        <authorList>
            <person name="Hosaka A.J."/>
        </authorList>
    </citation>
    <scope>NUCLEOTIDE SEQUENCE [LARGE SCALE GENOMIC DNA]</scope>
    <source>
        <tissue evidence="11">Young leaves</tissue>
    </source>
</reference>
<dbReference type="Gene3D" id="1.10.10.10">
    <property type="entry name" value="Winged helix-like DNA-binding domain superfamily/Winged helix DNA-binding domain"/>
    <property type="match status" value="1"/>
</dbReference>
<keyword evidence="4" id="KW-0547">Nucleotide-binding</keyword>
<evidence type="ECO:0000256" key="1">
    <source>
        <dbReference type="ARBA" id="ARBA00008894"/>
    </source>
</evidence>
<dbReference type="InterPro" id="IPR055414">
    <property type="entry name" value="LRR_R13L4/SHOC2-like"/>
</dbReference>
<comment type="caution">
    <text evidence="11">The sequence shown here is derived from an EMBL/GenBank/DDBJ whole genome shotgun (WGS) entry which is preliminary data.</text>
</comment>
<evidence type="ECO:0000256" key="2">
    <source>
        <dbReference type="ARBA" id="ARBA00022614"/>
    </source>
</evidence>
<evidence type="ECO:0000256" key="4">
    <source>
        <dbReference type="ARBA" id="ARBA00022741"/>
    </source>
</evidence>
<feature type="domain" description="Disease resistance R13L4/SHOC-2-like LRR" evidence="10">
    <location>
        <begin position="592"/>
        <end position="915"/>
    </location>
</feature>
<dbReference type="GO" id="GO:0051607">
    <property type="term" value="P:defense response to virus"/>
    <property type="evidence" value="ECO:0007669"/>
    <property type="project" value="UniProtKB-ARBA"/>
</dbReference>
<dbReference type="Pfam" id="PF23559">
    <property type="entry name" value="WHD_DRP"/>
    <property type="match status" value="1"/>
</dbReference>
<evidence type="ECO:0000256" key="5">
    <source>
        <dbReference type="ARBA" id="ARBA00022821"/>
    </source>
</evidence>
<evidence type="ECO:0000256" key="6">
    <source>
        <dbReference type="ARBA" id="ARBA00022840"/>
    </source>
</evidence>
<dbReference type="PANTHER" id="PTHR36766">
    <property type="entry name" value="PLANT BROAD-SPECTRUM MILDEW RESISTANCE PROTEIN RPW8"/>
    <property type="match status" value="1"/>
</dbReference>
<dbReference type="FunFam" id="1.10.10.10:FF:000322">
    <property type="entry name" value="Probable disease resistance protein At1g63360"/>
    <property type="match status" value="1"/>
</dbReference>
<keyword evidence="12" id="KW-1185">Reference proteome</keyword>
<dbReference type="InterPro" id="IPR036388">
    <property type="entry name" value="WH-like_DNA-bd_sf"/>
</dbReference>
<protein>
    <recommendedName>
        <fullName evidence="13">Disease resistance protein RGA3</fullName>
    </recommendedName>
</protein>
<dbReference type="InterPro" id="IPR042197">
    <property type="entry name" value="Apaf_helical"/>
</dbReference>
<feature type="domain" description="NB-ARC" evidence="7">
    <location>
        <begin position="200"/>
        <end position="372"/>
    </location>
</feature>
<evidence type="ECO:0000259" key="7">
    <source>
        <dbReference type="Pfam" id="PF00931"/>
    </source>
</evidence>
<dbReference type="SUPFAM" id="SSF52058">
    <property type="entry name" value="L domain-like"/>
    <property type="match status" value="1"/>
</dbReference>
<keyword evidence="5" id="KW-0611">Plant defense</keyword>
<feature type="domain" description="Disease resistance N-terminal" evidence="8">
    <location>
        <begin position="6"/>
        <end position="102"/>
    </location>
</feature>
<dbReference type="Gene3D" id="1.20.5.4130">
    <property type="match status" value="1"/>
</dbReference>
<proteinExistence type="inferred from homology"/>
<gene>
    <name evidence="11" type="ORF">AABB24_015590</name>
</gene>
<dbReference type="PRINTS" id="PR00364">
    <property type="entry name" value="DISEASERSIST"/>
</dbReference>
<comment type="similarity">
    <text evidence="1">Belongs to the disease resistance NB-LRR family.</text>
</comment>
<dbReference type="Proteomes" id="UP001627284">
    <property type="component" value="Unassembled WGS sequence"/>
</dbReference>
<evidence type="ECO:0000313" key="11">
    <source>
        <dbReference type="EMBL" id="KAL3358568.1"/>
    </source>
</evidence>
<dbReference type="Pfam" id="PF00931">
    <property type="entry name" value="NB-ARC"/>
    <property type="match status" value="1"/>
</dbReference>
<dbReference type="EMBL" id="JBJKTR010000009">
    <property type="protein sequence ID" value="KAL3358568.1"/>
    <property type="molecule type" value="Genomic_DNA"/>
</dbReference>
<dbReference type="SUPFAM" id="SSF52540">
    <property type="entry name" value="P-loop containing nucleoside triphosphate hydrolases"/>
    <property type="match status" value="1"/>
</dbReference>
<evidence type="ECO:0008006" key="13">
    <source>
        <dbReference type="Google" id="ProtNLM"/>
    </source>
</evidence>
<evidence type="ECO:0000313" key="12">
    <source>
        <dbReference type="Proteomes" id="UP001627284"/>
    </source>
</evidence>
<dbReference type="Gene3D" id="3.40.50.300">
    <property type="entry name" value="P-loop containing nucleotide triphosphate hydrolases"/>
    <property type="match status" value="1"/>
</dbReference>
<dbReference type="InterPro" id="IPR041118">
    <property type="entry name" value="Rx_N"/>
</dbReference>
<evidence type="ECO:0000259" key="9">
    <source>
        <dbReference type="Pfam" id="PF23559"/>
    </source>
</evidence>
<dbReference type="Gene3D" id="1.10.8.430">
    <property type="entry name" value="Helical domain of apoptotic protease-activating factors"/>
    <property type="match status" value="1"/>
</dbReference>
<dbReference type="InterPro" id="IPR027417">
    <property type="entry name" value="P-loop_NTPase"/>
</dbReference>
<keyword evidence="3" id="KW-0677">Repeat</keyword>
<dbReference type="Pfam" id="PF23598">
    <property type="entry name" value="LRR_14"/>
    <property type="match status" value="1"/>
</dbReference>
<organism evidence="11 12">
    <name type="scientific">Solanum stoloniferum</name>
    <dbReference type="NCBI Taxonomy" id="62892"/>
    <lineage>
        <taxon>Eukaryota</taxon>
        <taxon>Viridiplantae</taxon>
        <taxon>Streptophyta</taxon>
        <taxon>Embryophyta</taxon>
        <taxon>Tracheophyta</taxon>
        <taxon>Spermatophyta</taxon>
        <taxon>Magnoliopsida</taxon>
        <taxon>eudicotyledons</taxon>
        <taxon>Gunneridae</taxon>
        <taxon>Pentapetalae</taxon>
        <taxon>asterids</taxon>
        <taxon>lamiids</taxon>
        <taxon>Solanales</taxon>
        <taxon>Solanaceae</taxon>
        <taxon>Solanoideae</taxon>
        <taxon>Solaneae</taxon>
        <taxon>Solanum</taxon>
    </lineage>
</organism>
<dbReference type="AlphaFoldDB" id="A0ABD2TQL3"/>
<evidence type="ECO:0000259" key="8">
    <source>
        <dbReference type="Pfam" id="PF18052"/>
    </source>
</evidence>
<dbReference type="GO" id="GO:0005524">
    <property type="term" value="F:ATP binding"/>
    <property type="evidence" value="ECO:0007669"/>
    <property type="project" value="UniProtKB-KW"/>
</dbReference>
<dbReference type="InterPro" id="IPR002182">
    <property type="entry name" value="NB-ARC"/>
</dbReference>
<keyword evidence="2" id="KW-0433">Leucine-rich repeat</keyword>